<dbReference type="InterPro" id="IPR000719">
    <property type="entry name" value="Prot_kinase_dom"/>
</dbReference>
<dbReference type="SUPFAM" id="SSF56112">
    <property type="entry name" value="Protein kinase-like (PK-like)"/>
    <property type="match status" value="1"/>
</dbReference>
<dbReference type="STRING" id="33097.A0A150GT56"/>
<sequence length="223" mass="23285">MAAEGGASCPTDLRVRQAVAEAAISVSVSHPNVVTTYTYLLQRLDGCGSTGSVGAASTTSGASGIGATRVGECSYRYGWVAKLCDFGLSGRLEAGEQQTHLSGPARRSSAYSAPELVRAGRAGPPGDMYAVAVVMWELALGMPLPEALATPQGQRLRAWLAEQATADPAKAGALPPGLLSWPAHTPRAYVELVAECLREAPAERPSAECVCERLEVMVAACRW</sequence>
<feature type="domain" description="Protein kinase" evidence="1">
    <location>
        <begin position="1"/>
        <end position="217"/>
    </location>
</feature>
<dbReference type="Gene3D" id="1.10.510.10">
    <property type="entry name" value="Transferase(Phosphotransferase) domain 1"/>
    <property type="match status" value="1"/>
</dbReference>
<organism evidence="2 3">
    <name type="scientific">Gonium pectorale</name>
    <name type="common">Green alga</name>
    <dbReference type="NCBI Taxonomy" id="33097"/>
    <lineage>
        <taxon>Eukaryota</taxon>
        <taxon>Viridiplantae</taxon>
        <taxon>Chlorophyta</taxon>
        <taxon>core chlorophytes</taxon>
        <taxon>Chlorophyceae</taxon>
        <taxon>CS clade</taxon>
        <taxon>Chlamydomonadales</taxon>
        <taxon>Volvocaceae</taxon>
        <taxon>Gonium</taxon>
    </lineage>
</organism>
<proteinExistence type="predicted"/>
<dbReference type="GO" id="GO:0004674">
    <property type="term" value="F:protein serine/threonine kinase activity"/>
    <property type="evidence" value="ECO:0007669"/>
    <property type="project" value="TreeGrafter"/>
</dbReference>
<dbReference type="GO" id="GO:0005524">
    <property type="term" value="F:ATP binding"/>
    <property type="evidence" value="ECO:0007669"/>
    <property type="project" value="InterPro"/>
</dbReference>
<protein>
    <recommendedName>
        <fullName evidence="1">Protein kinase domain-containing protein</fullName>
    </recommendedName>
</protein>
<comment type="caution">
    <text evidence="2">The sequence shown here is derived from an EMBL/GenBank/DDBJ whole genome shotgun (WGS) entry which is preliminary data.</text>
</comment>
<dbReference type="Proteomes" id="UP000075714">
    <property type="component" value="Unassembled WGS sequence"/>
</dbReference>
<name>A0A150GT56_GONPE</name>
<evidence type="ECO:0000313" key="3">
    <source>
        <dbReference type="Proteomes" id="UP000075714"/>
    </source>
</evidence>
<accession>A0A150GT56</accession>
<evidence type="ECO:0000313" key="2">
    <source>
        <dbReference type="EMBL" id="KXZ53037.1"/>
    </source>
</evidence>
<gene>
    <name evidence="2" type="ORF">GPECTOR_8g402</name>
</gene>
<dbReference type="PROSITE" id="PS50011">
    <property type="entry name" value="PROTEIN_KINASE_DOM"/>
    <property type="match status" value="1"/>
</dbReference>
<dbReference type="SMART" id="SM00220">
    <property type="entry name" value="S_TKc"/>
    <property type="match status" value="1"/>
</dbReference>
<keyword evidence="3" id="KW-1185">Reference proteome</keyword>
<dbReference type="InterPro" id="IPR011009">
    <property type="entry name" value="Kinase-like_dom_sf"/>
</dbReference>
<dbReference type="AlphaFoldDB" id="A0A150GT56"/>
<dbReference type="Pfam" id="PF00069">
    <property type="entry name" value="Pkinase"/>
    <property type="match status" value="1"/>
</dbReference>
<dbReference type="OrthoDB" id="547797at2759"/>
<dbReference type="InterPro" id="IPR051681">
    <property type="entry name" value="Ser/Thr_Kinases-Pseudokinases"/>
</dbReference>
<dbReference type="PANTHER" id="PTHR44329">
    <property type="entry name" value="SERINE/THREONINE-PROTEIN KINASE TNNI3K-RELATED"/>
    <property type="match status" value="1"/>
</dbReference>
<evidence type="ECO:0000259" key="1">
    <source>
        <dbReference type="PROSITE" id="PS50011"/>
    </source>
</evidence>
<dbReference type="PANTHER" id="PTHR44329:SF214">
    <property type="entry name" value="PROTEIN KINASE DOMAIN-CONTAINING PROTEIN"/>
    <property type="match status" value="1"/>
</dbReference>
<dbReference type="EMBL" id="LSYV01000009">
    <property type="protein sequence ID" value="KXZ53037.1"/>
    <property type="molecule type" value="Genomic_DNA"/>
</dbReference>
<reference evidence="3" key="1">
    <citation type="journal article" date="2016" name="Nat. Commun.">
        <title>The Gonium pectorale genome demonstrates co-option of cell cycle regulation during the evolution of multicellularity.</title>
        <authorList>
            <person name="Hanschen E.R."/>
            <person name="Marriage T.N."/>
            <person name="Ferris P.J."/>
            <person name="Hamaji T."/>
            <person name="Toyoda A."/>
            <person name="Fujiyama A."/>
            <person name="Neme R."/>
            <person name="Noguchi H."/>
            <person name="Minakuchi Y."/>
            <person name="Suzuki M."/>
            <person name="Kawai-Toyooka H."/>
            <person name="Smith D.R."/>
            <person name="Sparks H."/>
            <person name="Anderson J."/>
            <person name="Bakaric R."/>
            <person name="Luria V."/>
            <person name="Karger A."/>
            <person name="Kirschner M.W."/>
            <person name="Durand P.M."/>
            <person name="Michod R.E."/>
            <person name="Nozaki H."/>
            <person name="Olson B.J."/>
        </authorList>
    </citation>
    <scope>NUCLEOTIDE SEQUENCE [LARGE SCALE GENOMIC DNA]</scope>
    <source>
        <strain evidence="3">NIES-2863</strain>
    </source>
</reference>